<dbReference type="EMBL" id="QNUK01000444">
    <property type="protein sequence ID" value="KAF5893247.1"/>
    <property type="molecule type" value="Genomic_DNA"/>
</dbReference>
<name>A0A8J4U790_CLAMG</name>
<evidence type="ECO:0000256" key="1">
    <source>
        <dbReference type="SAM" id="MobiDB-lite"/>
    </source>
</evidence>
<keyword evidence="3" id="KW-1185">Reference proteome</keyword>
<sequence>MAGACAPAMALGTTGARKSSLKTDNRTGQPAERKLTFRCGSSSYLGRASQSGSSCQTCPGEWDKFSLIAIRNRDGARLSISSGLNKDLNCCTQKQRSSLHGYATSQF</sequence>
<dbReference type="AlphaFoldDB" id="A0A8J4U790"/>
<feature type="compositionally biased region" description="Basic and acidic residues" evidence="1">
    <location>
        <begin position="21"/>
        <end position="32"/>
    </location>
</feature>
<organism evidence="2 3">
    <name type="scientific">Clarias magur</name>
    <name type="common">Asian catfish</name>
    <name type="synonym">Macropteronotus magur</name>
    <dbReference type="NCBI Taxonomy" id="1594786"/>
    <lineage>
        <taxon>Eukaryota</taxon>
        <taxon>Metazoa</taxon>
        <taxon>Chordata</taxon>
        <taxon>Craniata</taxon>
        <taxon>Vertebrata</taxon>
        <taxon>Euteleostomi</taxon>
        <taxon>Actinopterygii</taxon>
        <taxon>Neopterygii</taxon>
        <taxon>Teleostei</taxon>
        <taxon>Ostariophysi</taxon>
        <taxon>Siluriformes</taxon>
        <taxon>Clariidae</taxon>
        <taxon>Clarias</taxon>
    </lineage>
</organism>
<reference evidence="2" key="1">
    <citation type="submission" date="2020-07" db="EMBL/GenBank/DDBJ databases">
        <title>Clarias magur genome sequencing, assembly and annotation.</title>
        <authorList>
            <person name="Kushwaha B."/>
            <person name="Kumar R."/>
            <person name="Das P."/>
            <person name="Joshi C.G."/>
            <person name="Kumar D."/>
            <person name="Nagpure N.S."/>
            <person name="Pandey M."/>
            <person name="Agarwal S."/>
            <person name="Srivastava S."/>
            <person name="Singh M."/>
            <person name="Sahoo L."/>
            <person name="Jayasankar P."/>
            <person name="Meher P.K."/>
            <person name="Koringa P.G."/>
            <person name="Iquebal M.A."/>
            <person name="Das S.P."/>
            <person name="Bit A."/>
            <person name="Patnaik S."/>
            <person name="Patel N."/>
            <person name="Shah T.M."/>
            <person name="Hinsu A."/>
            <person name="Jena J.K."/>
        </authorList>
    </citation>
    <scope>NUCLEOTIDE SEQUENCE</scope>
    <source>
        <strain evidence="2">CIFAMagur01</strain>
        <tissue evidence="2">Testis</tissue>
    </source>
</reference>
<accession>A0A8J4U790</accession>
<evidence type="ECO:0000313" key="2">
    <source>
        <dbReference type="EMBL" id="KAF5893247.1"/>
    </source>
</evidence>
<gene>
    <name evidence="2" type="ORF">DAT39_017051</name>
</gene>
<evidence type="ECO:0000313" key="3">
    <source>
        <dbReference type="Proteomes" id="UP000727407"/>
    </source>
</evidence>
<feature type="region of interest" description="Disordered" evidence="1">
    <location>
        <begin position="1"/>
        <end position="32"/>
    </location>
</feature>
<dbReference type="Proteomes" id="UP000727407">
    <property type="component" value="Unassembled WGS sequence"/>
</dbReference>
<comment type="caution">
    <text evidence="2">The sequence shown here is derived from an EMBL/GenBank/DDBJ whole genome shotgun (WGS) entry which is preliminary data.</text>
</comment>
<proteinExistence type="predicted"/>
<protein>
    <submittedName>
        <fullName evidence="2">Uncharacterized protein</fullName>
    </submittedName>
</protein>